<dbReference type="eggNOG" id="ENOG5030RFF">
    <property type="taxonomic scope" value="Bacteria"/>
</dbReference>
<keyword evidence="3" id="KW-1185">Reference proteome</keyword>
<dbReference type="AlphaFoldDB" id="S5XKB7"/>
<dbReference type="HOGENOM" id="CLU_959241_0_0_5"/>
<evidence type="ECO:0000313" key="2">
    <source>
        <dbReference type="EMBL" id="AGT07639.1"/>
    </source>
</evidence>
<evidence type="ECO:0000313" key="3">
    <source>
        <dbReference type="Proteomes" id="UP000015480"/>
    </source>
</evidence>
<name>S5XKB7_PARAH</name>
<organism evidence="2 3">
    <name type="scientific">Paracoccus aminophilus JCM 7686</name>
    <dbReference type="NCBI Taxonomy" id="1367847"/>
    <lineage>
        <taxon>Bacteria</taxon>
        <taxon>Pseudomonadati</taxon>
        <taxon>Pseudomonadota</taxon>
        <taxon>Alphaproteobacteria</taxon>
        <taxon>Rhodobacterales</taxon>
        <taxon>Paracoccaceae</taxon>
        <taxon>Paracoccus</taxon>
    </lineage>
</organism>
<protein>
    <submittedName>
        <fullName evidence="2">Uncharacterized protein</fullName>
    </submittedName>
</protein>
<dbReference type="RefSeq" id="WP_020949278.1">
    <property type="nucleotide sequence ID" value="NC_022041.1"/>
</dbReference>
<feature type="region of interest" description="Disordered" evidence="1">
    <location>
        <begin position="1"/>
        <end position="30"/>
    </location>
</feature>
<sequence length="290" mass="30768">MSSSAPTRGTTAQPAAAMTTKRPINLSEAERQHRIVPPQMCTDARTRLDNIRRLSAAAETEYRKSMMELDSLDREGRWWLAVDFIHKTALASLDMAASLMSATGQPQAELGRTIADGTQTASDTYLAAASVLQNGGSVKDALRTAASRAVTHTKTSGAGGAYAKGTADLALTGWSNLDNIIAAQGTPSATARTTEAGIEGLAGMVQRTADTMAASPGADKIKLNAASGVAGVVKATSAYNREIEGVFNRRLEIKSGLDSSRAMLTANRKQVMDRFRKQTEEVMKILSTCE</sequence>
<reference evidence="2 3" key="1">
    <citation type="journal article" date="2014" name="BMC Genomics">
        <title>Architecture and functions of a multipartite genome of the methylotrophic bacterium Paracoccus aminophilus JCM 7686, containing primary and secondary chromids.</title>
        <authorList>
            <person name="Dziewit L."/>
            <person name="Czarnecki J."/>
            <person name="Wibberg D."/>
            <person name="Radlinska M."/>
            <person name="Mrozek P."/>
            <person name="Szymczak M."/>
            <person name="Schluter A."/>
            <person name="Puhler A."/>
            <person name="Bartosik D."/>
        </authorList>
    </citation>
    <scope>NUCLEOTIDE SEQUENCE [LARGE SCALE GENOMIC DNA]</scope>
    <source>
        <strain evidence="2">JCM 7686</strain>
    </source>
</reference>
<dbReference type="OrthoDB" id="7772266at2"/>
<dbReference type="PATRIC" id="fig|1367847.3.peg.478"/>
<dbReference type="EMBL" id="CP006650">
    <property type="protein sequence ID" value="AGT07639.1"/>
    <property type="molecule type" value="Genomic_DNA"/>
</dbReference>
<evidence type="ECO:0000256" key="1">
    <source>
        <dbReference type="SAM" id="MobiDB-lite"/>
    </source>
</evidence>
<dbReference type="KEGG" id="pami:JCM7686_0530"/>
<dbReference type="Proteomes" id="UP000015480">
    <property type="component" value="Chromosome"/>
</dbReference>
<gene>
    <name evidence="2" type="ORF">JCM7686_0530</name>
</gene>
<proteinExistence type="predicted"/>
<feature type="compositionally biased region" description="Polar residues" evidence="1">
    <location>
        <begin position="1"/>
        <end position="13"/>
    </location>
</feature>
<accession>S5XKB7</accession>